<reference evidence="10 11" key="1">
    <citation type="submission" date="2020-05" db="EMBL/GenBank/DDBJ databases">
        <title>Aquincola sp. isolate from soil.</title>
        <authorList>
            <person name="Han J."/>
            <person name="Kim D.-U."/>
        </authorList>
    </citation>
    <scope>NUCLEOTIDE SEQUENCE [LARGE SCALE GENOMIC DNA]</scope>
    <source>
        <strain evidence="10 11">S2</strain>
    </source>
</reference>
<evidence type="ECO:0000313" key="10">
    <source>
        <dbReference type="EMBL" id="NRF70226.1"/>
    </source>
</evidence>
<organism evidence="10 11">
    <name type="scientific">Pseudaquabacterium terrae</name>
    <dbReference type="NCBI Taxonomy" id="2732868"/>
    <lineage>
        <taxon>Bacteria</taxon>
        <taxon>Pseudomonadati</taxon>
        <taxon>Pseudomonadota</taxon>
        <taxon>Betaproteobacteria</taxon>
        <taxon>Burkholderiales</taxon>
        <taxon>Sphaerotilaceae</taxon>
        <taxon>Pseudaquabacterium</taxon>
    </lineage>
</organism>
<evidence type="ECO:0000256" key="7">
    <source>
        <dbReference type="ARBA" id="ARBA00022803"/>
    </source>
</evidence>
<comment type="pathway">
    <text evidence="1">Protein modification; protein glycosylation.</text>
</comment>
<dbReference type="Pfam" id="PF13844">
    <property type="entry name" value="Glyco_transf_41"/>
    <property type="match status" value="2"/>
</dbReference>
<dbReference type="InterPro" id="IPR011990">
    <property type="entry name" value="TPR-like_helical_dom_sf"/>
</dbReference>
<evidence type="ECO:0000256" key="1">
    <source>
        <dbReference type="ARBA" id="ARBA00004922"/>
    </source>
</evidence>
<name>A0ABX2ENV7_9BURK</name>
<dbReference type="PROSITE" id="PS50005">
    <property type="entry name" value="TPR"/>
    <property type="match status" value="2"/>
</dbReference>
<keyword evidence="11" id="KW-1185">Reference proteome</keyword>
<protein>
    <recommendedName>
        <fullName evidence="3">protein O-GlcNAc transferase</fullName>
        <ecNumber evidence="3">2.4.1.255</ecNumber>
    </recommendedName>
</protein>
<evidence type="ECO:0000256" key="2">
    <source>
        <dbReference type="ARBA" id="ARBA00005386"/>
    </source>
</evidence>
<evidence type="ECO:0000256" key="6">
    <source>
        <dbReference type="ARBA" id="ARBA00022737"/>
    </source>
</evidence>
<dbReference type="SMART" id="SM00028">
    <property type="entry name" value="TPR"/>
    <property type="match status" value="4"/>
</dbReference>
<comment type="similarity">
    <text evidence="2">Belongs to the glycosyltransferase 41 family. O-GlcNAc transferase subfamily.</text>
</comment>
<dbReference type="Proteomes" id="UP000737171">
    <property type="component" value="Unassembled WGS sequence"/>
</dbReference>
<dbReference type="PANTHER" id="PTHR44998:SF1">
    <property type="entry name" value="UDP-N-ACETYLGLUCOSAMINE--PEPTIDE N-ACETYLGLUCOSAMINYLTRANSFERASE 110 KDA SUBUNIT"/>
    <property type="match status" value="1"/>
</dbReference>
<keyword evidence="7 8" id="KW-0802">TPR repeat</keyword>
<dbReference type="Gene3D" id="3.40.50.11380">
    <property type="match status" value="1"/>
</dbReference>
<dbReference type="InterPro" id="IPR029489">
    <property type="entry name" value="OGT/SEC/SPY_C"/>
</dbReference>
<feature type="domain" description="O-GlcNAc transferase C-terminal" evidence="9">
    <location>
        <begin position="231"/>
        <end position="393"/>
    </location>
</feature>
<keyword evidence="5" id="KW-0808">Transferase</keyword>
<dbReference type="SUPFAM" id="SSF48452">
    <property type="entry name" value="TPR-like"/>
    <property type="match status" value="1"/>
</dbReference>
<dbReference type="InterPro" id="IPR019734">
    <property type="entry name" value="TPR_rpt"/>
</dbReference>
<keyword evidence="4" id="KW-0328">Glycosyltransferase</keyword>
<dbReference type="Pfam" id="PF13432">
    <property type="entry name" value="TPR_16"/>
    <property type="match status" value="1"/>
</dbReference>
<feature type="domain" description="O-GlcNAc transferase C-terminal" evidence="9">
    <location>
        <begin position="400"/>
        <end position="582"/>
    </location>
</feature>
<dbReference type="EC" id="2.4.1.255" evidence="3"/>
<proteinExistence type="inferred from homology"/>
<evidence type="ECO:0000259" key="9">
    <source>
        <dbReference type="Pfam" id="PF13844"/>
    </source>
</evidence>
<dbReference type="RefSeq" id="WP_173128810.1">
    <property type="nucleotide sequence ID" value="NZ_JABRWJ010000008.1"/>
</dbReference>
<dbReference type="PANTHER" id="PTHR44998">
    <property type="match status" value="1"/>
</dbReference>
<evidence type="ECO:0000256" key="4">
    <source>
        <dbReference type="ARBA" id="ARBA00022676"/>
    </source>
</evidence>
<dbReference type="EMBL" id="JABRWJ010000008">
    <property type="protein sequence ID" value="NRF70226.1"/>
    <property type="molecule type" value="Genomic_DNA"/>
</dbReference>
<evidence type="ECO:0000256" key="5">
    <source>
        <dbReference type="ARBA" id="ARBA00022679"/>
    </source>
</evidence>
<dbReference type="Gene3D" id="1.25.40.10">
    <property type="entry name" value="Tetratricopeptide repeat domain"/>
    <property type="match status" value="2"/>
</dbReference>
<evidence type="ECO:0000313" key="11">
    <source>
        <dbReference type="Proteomes" id="UP000737171"/>
    </source>
</evidence>
<dbReference type="SUPFAM" id="SSF53756">
    <property type="entry name" value="UDP-Glycosyltransferase/glycogen phosphorylase"/>
    <property type="match status" value="1"/>
</dbReference>
<comment type="caution">
    <text evidence="10">The sequence shown here is derived from an EMBL/GenBank/DDBJ whole genome shotgun (WGS) entry which is preliminary data.</text>
</comment>
<dbReference type="Gene3D" id="3.40.50.2000">
    <property type="entry name" value="Glycogen Phosphorylase B"/>
    <property type="match status" value="1"/>
</dbReference>
<feature type="repeat" description="TPR" evidence="8">
    <location>
        <begin position="55"/>
        <end position="88"/>
    </location>
</feature>
<keyword evidence="6" id="KW-0677">Repeat</keyword>
<accession>A0ABX2ENV7</accession>
<feature type="repeat" description="TPR" evidence="8">
    <location>
        <begin position="89"/>
        <end position="122"/>
    </location>
</feature>
<sequence>MPTSTVDHPPAEPLAGLGVTALLDQASALQHSGQNGAAAALYQRWLAANDGPLRHVVLFNLGTLLSTLQRDAEAETTYREALQLQPDFAHALLNLGHVLERRGAHDEALATWQRVIDTQATPELRMHAHNNRGRLFELLRRFPEAEADLVASLTLEPRQFDAIQHYVHLRQKQCKWPAALPFGDVTPHMLMIGTSLLAMMSESDDPALQLLTAQRFVHERCPKPPALPLHKAAPKRSGRIRIGYLSGDLHMHAVGLLMPELLELHDRSKFEVWGFCWTPESQLPQRQRLLAALDQHVRLAGVDDATAAKLIAEAGIDVLVDLQGLTSGARPGILGHRAAPVQVSYLGLPGTSALPGVDWILADRFVIPEHEQRFYSERPIYLPHCYQVSDRRRDVAPTPERATYGLPDDAFVFCSFNNNFKFTLDVFQAWMRILRQVPDSVLWLLADNDTARANMLREADAHGIARERLIFAPRVAPPEYLARFQLADLVLDTFPYNAGTTASDALWMGTPILTLAGRSYISRMAGSLLTAVGLPDLITETLTDYERLAVAIGRTPARAASYKRYLAEHGRQSPLFDLPRLVRDIETEFERLALAQR</sequence>
<evidence type="ECO:0000256" key="8">
    <source>
        <dbReference type="PROSITE-ProRule" id="PRU00339"/>
    </source>
</evidence>
<gene>
    <name evidence="10" type="ORF">HLB44_24775</name>
</gene>
<evidence type="ECO:0000256" key="3">
    <source>
        <dbReference type="ARBA" id="ARBA00011970"/>
    </source>
</evidence>